<dbReference type="Proteomes" id="UP000534870">
    <property type="component" value="Unassembled WGS sequence"/>
</dbReference>
<gene>
    <name evidence="2" type="ORF">HUK84_00910</name>
</gene>
<proteinExistence type="predicted"/>
<accession>A0A7Y7ISX6</accession>
<evidence type="ECO:0000313" key="3">
    <source>
        <dbReference type="Proteomes" id="UP000534870"/>
    </source>
</evidence>
<dbReference type="AlphaFoldDB" id="A0A7Y7ISX6"/>
<reference evidence="2 3" key="1">
    <citation type="submission" date="2020-06" db="EMBL/GenBank/DDBJ databases">
        <title>Description of novel acetic acid bacteria.</title>
        <authorList>
            <person name="Sombolestani A."/>
        </authorList>
    </citation>
    <scope>NUCLEOTIDE SEQUENCE [LARGE SCALE GENOMIC DNA]</scope>
    <source>
        <strain evidence="2 3">LMG 31431</strain>
    </source>
</reference>
<sequence>MALMARDIKLAMMAAEKAAPYVHQKLAAIDMNATVRRSITEFSDAELAALAQAEGDDGSEEGAWPPTGGPH</sequence>
<protein>
    <submittedName>
        <fullName evidence="2">Uncharacterized protein</fullName>
    </submittedName>
</protein>
<evidence type="ECO:0000256" key="1">
    <source>
        <dbReference type="SAM" id="MobiDB-lite"/>
    </source>
</evidence>
<comment type="caution">
    <text evidence="2">The sequence shown here is derived from an EMBL/GenBank/DDBJ whole genome shotgun (WGS) entry which is preliminary data.</text>
</comment>
<name>A0A7Y7ISX6_9PROT</name>
<dbReference type="EMBL" id="JABXXP010000003">
    <property type="protein sequence ID" value="NVN09722.1"/>
    <property type="molecule type" value="Genomic_DNA"/>
</dbReference>
<evidence type="ECO:0000313" key="2">
    <source>
        <dbReference type="EMBL" id="NVN09722.1"/>
    </source>
</evidence>
<feature type="region of interest" description="Disordered" evidence="1">
    <location>
        <begin position="52"/>
        <end position="71"/>
    </location>
</feature>
<organism evidence="2 3">
    <name type="scientific">Nguyenibacter vanlangensis</name>
    <dbReference type="NCBI Taxonomy" id="1216886"/>
    <lineage>
        <taxon>Bacteria</taxon>
        <taxon>Pseudomonadati</taxon>
        <taxon>Pseudomonadota</taxon>
        <taxon>Alphaproteobacteria</taxon>
        <taxon>Acetobacterales</taxon>
        <taxon>Acetobacteraceae</taxon>
        <taxon>Nguyenibacter</taxon>
    </lineage>
</organism>